<feature type="domain" description="DUF4832" evidence="1">
    <location>
        <begin position="648"/>
        <end position="887"/>
    </location>
</feature>
<organism evidence="3 4">
    <name type="scientific">Piromyces finnis</name>
    <dbReference type="NCBI Taxonomy" id="1754191"/>
    <lineage>
        <taxon>Eukaryota</taxon>
        <taxon>Fungi</taxon>
        <taxon>Fungi incertae sedis</taxon>
        <taxon>Chytridiomycota</taxon>
        <taxon>Chytridiomycota incertae sedis</taxon>
        <taxon>Neocallimastigomycetes</taxon>
        <taxon>Neocallimastigales</taxon>
        <taxon>Neocallimastigaceae</taxon>
        <taxon>Piromyces</taxon>
    </lineage>
</organism>
<dbReference type="AlphaFoldDB" id="A0A1Y1UTL0"/>
<comment type="caution">
    <text evidence="3">The sequence shown here is derived from an EMBL/GenBank/DDBJ whole genome shotgun (WGS) entry which is preliminary data.</text>
</comment>
<dbReference type="EMBL" id="MCFH01000091">
    <property type="protein sequence ID" value="ORX41360.1"/>
    <property type="molecule type" value="Genomic_DNA"/>
</dbReference>
<reference evidence="3 4" key="1">
    <citation type="submission" date="2016-08" db="EMBL/GenBank/DDBJ databases">
        <title>Genomes of anaerobic fungi encode conserved fungal cellulosomes for biomass hydrolysis.</title>
        <authorList>
            <consortium name="DOE Joint Genome Institute"/>
            <person name="Haitjema C.H."/>
            <person name="Gilmore S.P."/>
            <person name="Henske J.K."/>
            <person name="Solomon K.V."/>
            <person name="De Groot R."/>
            <person name="Kuo A."/>
            <person name="Mondo S.J."/>
            <person name="Salamov A.A."/>
            <person name="Labutti K."/>
            <person name="Zhao Z."/>
            <person name="Chiniquy J."/>
            <person name="Barry K."/>
            <person name="Brewer H.M."/>
            <person name="Purvine S.O."/>
            <person name="Wright A.T."/>
            <person name="Boxma B."/>
            <person name="Van Alen T."/>
            <person name="Hackstein J.H."/>
            <person name="Baker S.E."/>
            <person name="Grigoriev I.V."/>
            <person name="O'Malley M.A."/>
        </authorList>
    </citation>
    <scope>NUCLEOTIDE SEQUENCE [LARGE SCALE GENOMIC DNA]</scope>
    <source>
        <strain evidence="4">finn</strain>
    </source>
</reference>
<evidence type="ECO:0008006" key="5">
    <source>
        <dbReference type="Google" id="ProtNLM"/>
    </source>
</evidence>
<evidence type="ECO:0000259" key="2">
    <source>
        <dbReference type="Pfam" id="PF16173"/>
    </source>
</evidence>
<dbReference type="OrthoDB" id="2147481at2759"/>
<evidence type="ECO:0000259" key="1">
    <source>
        <dbReference type="Pfam" id="PF16116"/>
    </source>
</evidence>
<dbReference type="InterPro" id="IPR051495">
    <property type="entry name" value="Epithelial_Barrier/Signaling"/>
</dbReference>
<dbReference type="Pfam" id="PF16116">
    <property type="entry name" value="DUF4832"/>
    <property type="match status" value="1"/>
</dbReference>
<dbReference type="PANTHER" id="PTHR13802">
    <property type="entry name" value="MUCIN 4-RELATED"/>
    <property type="match status" value="1"/>
</dbReference>
<gene>
    <name evidence="3" type="ORF">BCR36DRAFT_311800</name>
</gene>
<dbReference type="STRING" id="1754191.A0A1Y1UTL0"/>
<dbReference type="Proteomes" id="UP000193719">
    <property type="component" value="Unassembled WGS sequence"/>
</dbReference>
<proteinExistence type="predicted"/>
<sequence>MTKCNKSYDDQYWKYNVLSENYVSKNDKNDGKTTSKKTTTTTKKTTTTTKKTTTTTKKTTTTTKKTTTTTKKTTTTTKKTTTTTKKTTTTTKKTTTTTKKTTTRTSTKTTNLSTSTNSKATSTLAITSARTTSTGIFTTTTTTTTKNATTKNTSKTSQTSTPIVMTYVPEEMKETDEEILNPYIGWFHGAITVDLSDRPDLDCNYIHYFSKIKDYANGLQYLGIRLSEYRDREITEEGLKALDNLLNEYKERKETIDPHTQLILRFYYDGAENCKSDENFNPLIPNSNTKISTSSKKKRRDFTTTAIDNFTDNSIENEKKFKQVENGHLYLKLEDFEYMKEKYDFNIGETYYNGNSNDTDNGNGNANGDDDDVDELETQGISFINEENNLQILTFTNENELKKENIELTEEENQKFINKEKYLSEKYLNEYNELSLSENELNDYIENSIFCNDKLNTADIIETNMKIKRSNTDAKNPTPFTKYNATQYNYNQFEFHAAKEIIKKSFTVCEEENYNGNGYACLKKRTINKYCIAKFKPSDTNCIKYQTEEVEPVNNLDLILTHIRQISKIVNKYTNLIYIYQGAFVGTWGEMHHSNYLDLYNLTKIMDTIDYSFDSSIFLSVRKPSQHRGVNNLFKFMKERNYKSSENRIGLYNDGLFYDENDYGTYNNNEPNSDLNYNYGFFKASRSQEVDFQNKLCMKVPNGGEGVINSKVDDENINIPHDSISSILNKPKAYYNFYVSDLHARNIHLSYLDDDYDRKLYSHWNKTDSEYIYDSEWSLNGRDYIGNHLGYRYVIRETSLYYNNIIKIIVENVGYAPAYKLFETNLILKSLSSNQSIEIKTNTDNRKWYLKGQTENLLVNLENYYPKLRDNNYDVYFNMYDPNTNLYIKFANSNKYYKNFGYKIGTLTIEN</sequence>
<keyword evidence="4" id="KW-1185">Reference proteome</keyword>
<feature type="domain" description="DUF4874" evidence="2">
    <location>
        <begin position="545"/>
        <end position="625"/>
    </location>
</feature>
<reference evidence="3 4" key="2">
    <citation type="submission" date="2016-08" db="EMBL/GenBank/DDBJ databases">
        <title>Pervasive Adenine N6-methylation of Active Genes in Fungi.</title>
        <authorList>
            <consortium name="DOE Joint Genome Institute"/>
            <person name="Mondo S.J."/>
            <person name="Dannebaum R.O."/>
            <person name="Kuo R.C."/>
            <person name="Labutti K."/>
            <person name="Haridas S."/>
            <person name="Kuo A."/>
            <person name="Salamov A."/>
            <person name="Ahrendt S.R."/>
            <person name="Lipzen A."/>
            <person name="Sullivan W."/>
            <person name="Andreopoulos W.B."/>
            <person name="Clum A."/>
            <person name="Lindquist E."/>
            <person name="Daum C."/>
            <person name="Ramamoorthy G.K."/>
            <person name="Gryganskyi A."/>
            <person name="Culley D."/>
            <person name="Magnuson J.K."/>
            <person name="James T.Y."/>
            <person name="O'Malley M.A."/>
            <person name="Stajich J.E."/>
            <person name="Spatafora J.W."/>
            <person name="Visel A."/>
            <person name="Grigoriev I.V."/>
        </authorList>
    </citation>
    <scope>NUCLEOTIDE SEQUENCE [LARGE SCALE GENOMIC DNA]</scope>
    <source>
        <strain evidence="4">finn</strain>
    </source>
</reference>
<dbReference type="PANTHER" id="PTHR13802:SF52">
    <property type="entry name" value="MUCIN-4"/>
    <property type="match status" value="1"/>
</dbReference>
<protein>
    <recommendedName>
        <fullName evidence="5">DUF4832 domain-containing protein</fullName>
    </recommendedName>
</protein>
<dbReference type="InterPro" id="IPR032379">
    <property type="entry name" value="DUF4874"/>
</dbReference>
<accession>A0A1Y1UTL0</accession>
<dbReference type="Pfam" id="PF16173">
    <property type="entry name" value="DUF4874"/>
    <property type="match status" value="1"/>
</dbReference>
<evidence type="ECO:0000313" key="4">
    <source>
        <dbReference type="Proteomes" id="UP000193719"/>
    </source>
</evidence>
<evidence type="ECO:0000313" key="3">
    <source>
        <dbReference type="EMBL" id="ORX41360.1"/>
    </source>
</evidence>
<dbReference type="InterPro" id="IPR032267">
    <property type="entry name" value="DUF4832"/>
</dbReference>
<name>A0A1Y1UTL0_9FUNG</name>